<dbReference type="EMBL" id="CM001403">
    <property type="protein sequence ID" value="EHQ27046.1"/>
    <property type="molecule type" value="Genomic_DNA"/>
</dbReference>
<sequence>MQNQHTPPLITDLYDNIITIKNLPEAIAQAEANLATFPENRSYDQEMAYGDQVSYWSYMLEQLRNLDSRV</sequence>
<dbReference type="AlphaFoldDB" id="H1YBW8"/>
<keyword evidence="2" id="KW-1185">Reference proteome</keyword>
<proteinExistence type="predicted"/>
<organism evidence="1 2">
    <name type="scientific">Mucilaginibacter paludis DSM 18603</name>
    <dbReference type="NCBI Taxonomy" id="714943"/>
    <lineage>
        <taxon>Bacteria</taxon>
        <taxon>Pseudomonadati</taxon>
        <taxon>Bacteroidota</taxon>
        <taxon>Sphingobacteriia</taxon>
        <taxon>Sphingobacteriales</taxon>
        <taxon>Sphingobacteriaceae</taxon>
        <taxon>Mucilaginibacter</taxon>
    </lineage>
</organism>
<dbReference type="Proteomes" id="UP000002774">
    <property type="component" value="Chromosome"/>
</dbReference>
<dbReference type="RefSeq" id="WP_008507328.1">
    <property type="nucleotide sequence ID" value="NZ_CM001403.1"/>
</dbReference>
<accession>H1YBW8</accession>
<dbReference type="STRING" id="714943.Mucpa_2938"/>
<dbReference type="HOGENOM" id="CLU_2753468_0_0_10"/>
<reference evidence="1" key="1">
    <citation type="submission" date="2011-09" db="EMBL/GenBank/DDBJ databases">
        <title>The permanent draft genome of Mucilaginibacter paludis DSM 18603.</title>
        <authorList>
            <consortium name="US DOE Joint Genome Institute (JGI-PGF)"/>
            <person name="Lucas S."/>
            <person name="Han J."/>
            <person name="Lapidus A."/>
            <person name="Bruce D."/>
            <person name="Goodwin L."/>
            <person name="Pitluck S."/>
            <person name="Peters L."/>
            <person name="Kyrpides N."/>
            <person name="Mavromatis K."/>
            <person name="Ivanova N."/>
            <person name="Mikhailova N."/>
            <person name="Held B."/>
            <person name="Detter J.C."/>
            <person name="Tapia R."/>
            <person name="Han C."/>
            <person name="Land M."/>
            <person name="Hauser L."/>
            <person name="Markowitz V."/>
            <person name="Cheng J.-F."/>
            <person name="Hugenholtz P."/>
            <person name="Woyke T."/>
            <person name="Wu D."/>
            <person name="Tindall B."/>
            <person name="Brambilla E."/>
            <person name="Klenk H.-P."/>
            <person name="Eisen J.A."/>
        </authorList>
    </citation>
    <scope>NUCLEOTIDE SEQUENCE [LARGE SCALE GENOMIC DNA]</scope>
    <source>
        <strain evidence="1">DSM 18603</strain>
    </source>
</reference>
<gene>
    <name evidence="1" type="ORF">Mucpa_2938</name>
</gene>
<protein>
    <submittedName>
        <fullName evidence="1">Uncharacterized protein</fullName>
    </submittedName>
</protein>
<name>H1YBW8_9SPHI</name>
<evidence type="ECO:0000313" key="1">
    <source>
        <dbReference type="EMBL" id="EHQ27046.1"/>
    </source>
</evidence>
<evidence type="ECO:0000313" key="2">
    <source>
        <dbReference type="Proteomes" id="UP000002774"/>
    </source>
</evidence>